<evidence type="ECO:0000256" key="4">
    <source>
        <dbReference type="ARBA" id="ARBA00048247"/>
    </source>
</evidence>
<name>A0A377M859_ENTCL</name>
<dbReference type="GO" id="GO:0019134">
    <property type="term" value="F:glucosamine-1-phosphate N-acetyltransferase activity"/>
    <property type="evidence" value="ECO:0007669"/>
    <property type="project" value="UniProtKB-EC"/>
</dbReference>
<evidence type="ECO:0000313" key="8">
    <source>
        <dbReference type="Proteomes" id="UP000255106"/>
    </source>
</evidence>
<evidence type="ECO:0000256" key="1">
    <source>
        <dbReference type="ARBA" id="ARBA00022679"/>
    </source>
</evidence>
<reference evidence="7 8" key="1">
    <citation type="submission" date="2018-06" db="EMBL/GenBank/DDBJ databases">
        <authorList>
            <consortium name="Pathogen Informatics"/>
            <person name="Doyle S."/>
        </authorList>
    </citation>
    <scope>NUCLEOTIDE SEQUENCE [LARGE SCALE GENOMIC DNA]</scope>
    <source>
        <strain evidence="7 8">NCTC10005</strain>
    </source>
</reference>
<keyword evidence="2 7" id="KW-0548">Nucleotidyltransferase</keyword>
<organism evidence="7 8">
    <name type="scientific">Enterobacter cloacae</name>
    <dbReference type="NCBI Taxonomy" id="550"/>
    <lineage>
        <taxon>Bacteria</taxon>
        <taxon>Pseudomonadati</taxon>
        <taxon>Pseudomonadota</taxon>
        <taxon>Gammaproteobacteria</taxon>
        <taxon>Enterobacterales</taxon>
        <taxon>Enterobacteriaceae</taxon>
        <taxon>Enterobacter</taxon>
        <taxon>Enterobacter cloacae complex</taxon>
    </lineage>
</organism>
<protein>
    <submittedName>
        <fullName evidence="7">UDP-N-acetylglucosamine pyrophosphorylase /glucosamine-1-phosphate N-acetyltransferase</fullName>
        <ecNumber evidence="7">2.7.7.23</ecNumber>
    </submittedName>
</protein>
<keyword evidence="3" id="KW-0012">Acyltransferase</keyword>
<gene>
    <name evidence="7" type="primary">glmU_3</name>
    <name evidence="7" type="ORF">NCTC10005_07853</name>
</gene>
<dbReference type="SUPFAM" id="SSF53448">
    <property type="entry name" value="Nucleotide-diphospho-sugar transferases"/>
    <property type="match status" value="1"/>
</dbReference>
<dbReference type="Proteomes" id="UP000255106">
    <property type="component" value="Unassembled WGS sequence"/>
</dbReference>
<evidence type="ECO:0000313" key="7">
    <source>
        <dbReference type="EMBL" id="STQ14975.1"/>
    </source>
</evidence>
<dbReference type="GO" id="GO:0003977">
    <property type="term" value="F:UDP-N-acetylglucosamine diphosphorylase activity"/>
    <property type="evidence" value="ECO:0007669"/>
    <property type="project" value="UniProtKB-EC"/>
</dbReference>
<accession>A0A377M859</accession>
<dbReference type="InterPro" id="IPR029044">
    <property type="entry name" value="Nucleotide-diphossugar_trans"/>
</dbReference>
<comment type="function">
    <text evidence="6">Catalyzes the last two sequential reactions in the de novo biosynthetic pathway for UDP-N-acetylglucosamine (UDP-GlcNAc). The C-terminal domain catalyzes the transfer of acetyl group from acetyl coenzyme A to glucosamine-1-phosphate (GlcN-1-P) to produce N-acetylglucosamine-1-phosphate (GlcNAc-1-P), which is converted into UDP-GlcNAc by the transfer of uridine 5-monophosphate (from uridine 5-triphosphate), a reaction catalyzed by the N-terminal domain.</text>
</comment>
<dbReference type="EC" id="2.7.7.23" evidence="7"/>
<evidence type="ECO:0000256" key="3">
    <source>
        <dbReference type="ARBA" id="ARBA00023315"/>
    </source>
</evidence>
<dbReference type="InterPro" id="IPR050065">
    <property type="entry name" value="GlmU-like"/>
</dbReference>
<dbReference type="PANTHER" id="PTHR43584:SF3">
    <property type="entry name" value="BIFUNCTIONAL PROTEIN GLMU"/>
    <property type="match status" value="1"/>
</dbReference>
<evidence type="ECO:0000256" key="5">
    <source>
        <dbReference type="ARBA" id="ARBA00048493"/>
    </source>
</evidence>
<dbReference type="AlphaFoldDB" id="A0A377M859"/>
<comment type="catalytic activity">
    <reaction evidence="5">
        <text>N-acetyl-alpha-D-glucosamine 1-phosphate + UTP + H(+) = UDP-N-acetyl-alpha-D-glucosamine + diphosphate</text>
        <dbReference type="Rhea" id="RHEA:13509"/>
        <dbReference type="ChEBI" id="CHEBI:15378"/>
        <dbReference type="ChEBI" id="CHEBI:33019"/>
        <dbReference type="ChEBI" id="CHEBI:46398"/>
        <dbReference type="ChEBI" id="CHEBI:57705"/>
        <dbReference type="ChEBI" id="CHEBI:57776"/>
        <dbReference type="EC" id="2.7.7.23"/>
    </reaction>
</comment>
<comment type="catalytic activity">
    <reaction evidence="4">
        <text>alpha-D-glucosamine 1-phosphate + acetyl-CoA = N-acetyl-alpha-D-glucosamine 1-phosphate + CoA + H(+)</text>
        <dbReference type="Rhea" id="RHEA:13725"/>
        <dbReference type="ChEBI" id="CHEBI:15378"/>
        <dbReference type="ChEBI" id="CHEBI:57287"/>
        <dbReference type="ChEBI" id="CHEBI:57288"/>
        <dbReference type="ChEBI" id="CHEBI:57776"/>
        <dbReference type="ChEBI" id="CHEBI:58516"/>
        <dbReference type="EC" id="2.3.1.157"/>
    </reaction>
</comment>
<keyword evidence="1 7" id="KW-0808">Transferase</keyword>
<dbReference type="EMBL" id="UGJB01000004">
    <property type="protein sequence ID" value="STQ14975.1"/>
    <property type="molecule type" value="Genomic_DNA"/>
</dbReference>
<proteinExistence type="predicted"/>
<evidence type="ECO:0000256" key="2">
    <source>
        <dbReference type="ARBA" id="ARBA00022695"/>
    </source>
</evidence>
<sequence length="94" mass="10738">MLDDPTGYGRITRENGNVTGIVEHKDASEAQRQIQEINTGILMANGADMKRWLSKLNNTTRRVNTTSPTSLRWRTRKGVRLRRFTRRVSAKPKG</sequence>
<dbReference type="Gene3D" id="3.90.550.10">
    <property type="entry name" value="Spore Coat Polysaccharide Biosynthesis Protein SpsA, Chain A"/>
    <property type="match status" value="1"/>
</dbReference>
<dbReference type="PANTHER" id="PTHR43584">
    <property type="entry name" value="NUCLEOTIDYL TRANSFERASE"/>
    <property type="match status" value="1"/>
</dbReference>
<evidence type="ECO:0000256" key="6">
    <source>
        <dbReference type="ARBA" id="ARBA00049628"/>
    </source>
</evidence>